<dbReference type="PANTHER" id="PTHR38436">
    <property type="entry name" value="POLYKETIDE CYCLASE SNOAL-LIKE DOMAIN"/>
    <property type="match status" value="1"/>
</dbReference>
<dbReference type="InterPro" id="IPR009959">
    <property type="entry name" value="Cyclase_SnoaL-like"/>
</dbReference>
<dbReference type="Proteomes" id="UP000460272">
    <property type="component" value="Unassembled WGS sequence"/>
</dbReference>
<dbReference type="InterPro" id="IPR007138">
    <property type="entry name" value="ABM_dom"/>
</dbReference>
<gene>
    <name evidence="2" type="ORF">EAS64_13230</name>
</gene>
<dbReference type="AlphaFoldDB" id="A0A6P2C3A8"/>
<evidence type="ECO:0000313" key="3">
    <source>
        <dbReference type="Proteomes" id="UP000460272"/>
    </source>
</evidence>
<dbReference type="Pfam" id="PF07366">
    <property type="entry name" value="SnoaL"/>
    <property type="match status" value="1"/>
</dbReference>
<dbReference type="Gene3D" id="3.10.450.50">
    <property type="match status" value="1"/>
</dbReference>
<keyword evidence="3" id="KW-1185">Reference proteome</keyword>
<feature type="domain" description="ABM" evidence="1">
    <location>
        <begin position="104"/>
        <end position="168"/>
    </location>
</feature>
<dbReference type="InterPro" id="IPR032710">
    <property type="entry name" value="NTF2-like_dom_sf"/>
</dbReference>
<name>A0A6P2C3A8_9ACTN</name>
<accession>A0A6P2C3A8</accession>
<comment type="caution">
    <text evidence="2">The sequence shown here is derived from an EMBL/GenBank/DDBJ whole genome shotgun (WGS) entry which is preliminary data.</text>
</comment>
<dbReference type="EMBL" id="RPFW01000002">
    <property type="protein sequence ID" value="TVZ05864.1"/>
    <property type="molecule type" value="Genomic_DNA"/>
</dbReference>
<dbReference type="SUPFAM" id="SSF54909">
    <property type="entry name" value="Dimeric alpha+beta barrel"/>
    <property type="match status" value="1"/>
</dbReference>
<sequence length="338" mass="36900">MNMLAGDPAMLGEATRYLEGTVRPDVEGQHGNRGLACLVNADLGTCIVASYWDSADAMTASEQAVQVARKEMAEMVRGSVTIEHYEVPVFVRRSRPARGAGVRLARVECAPGNIDAFIEEFRNSAAPELMDLPGLASAHMLTDRTSGRCIVITAWQDMAALATSRAASARLRADAAAVMHLQVRAVEEYELVFTSIRDGDTRSLIERDVELWNTKDYEGWMAGMDLFRMSTQAPGGMRMTGREAAETIWNTWQQAFPDNQLETLAIHADDRGGVHEFRATGTHTGTLRGPAGEIPATGRTVRMDACDVYECDGGKITSVHLFFDQTELLRQLGLTAGS</sequence>
<reference evidence="2 3" key="1">
    <citation type="submission" date="2018-11" db="EMBL/GenBank/DDBJ databases">
        <title>Trebonia kvetii gen.nov., sp.nov., a novel acidophilic actinobacterium, and proposal of the new actinobacterial family Treboniaceae fam. nov.</title>
        <authorList>
            <person name="Rapoport D."/>
            <person name="Sagova-Mareckova M."/>
            <person name="Sedlacek I."/>
            <person name="Provaznik J."/>
            <person name="Kralova S."/>
            <person name="Pavlinic D."/>
            <person name="Benes V."/>
            <person name="Kopecky J."/>
        </authorList>
    </citation>
    <scope>NUCLEOTIDE SEQUENCE [LARGE SCALE GENOMIC DNA]</scope>
    <source>
        <strain evidence="2 3">15Tr583</strain>
    </source>
</reference>
<proteinExistence type="predicted"/>
<evidence type="ECO:0000259" key="1">
    <source>
        <dbReference type="Pfam" id="PF03992"/>
    </source>
</evidence>
<dbReference type="OrthoDB" id="4539871at2"/>
<organism evidence="2 3">
    <name type="scientific">Trebonia kvetii</name>
    <dbReference type="NCBI Taxonomy" id="2480626"/>
    <lineage>
        <taxon>Bacteria</taxon>
        <taxon>Bacillati</taxon>
        <taxon>Actinomycetota</taxon>
        <taxon>Actinomycetes</taxon>
        <taxon>Streptosporangiales</taxon>
        <taxon>Treboniaceae</taxon>
        <taxon>Trebonia</taxon>
    </lineage>
</organism>
<dbReference type="PANTHER" id="PTHR38436:SF1">
    <property type="entry name" value="ESTER CYCLASE"/>
    <property type="match status" value="1"/>
</dbReference>
<dbReference type="GO" id="GO:0030638">
    <property type="term" value="P:polyketide metabolic process"/>
    <property type="evidence" value="ECO:0007669"/>
    <property type="project" value="InterPro"/>
</dbReference>
<dbReference type="SUPFAM" id="SSF54427">
    <property type="entry name" value="NTF2-like"/>
    <property type="match status" value="1"/>
</dbReference>
<dbReference type="Pfam" id="PF03992">
    <property type="entry name" value="ABM"/>
    <property type="match status" value="1"/>
</dbReference>
<protein>
    <recommendedName>
        <fullName evidence="1">ABM domain-containing protein</fullName>
    </recommendedName>
</protein>
<evidence type="ECO:0000313" key="2">
    <source>
        <dbReference type="EMBL" id="TVZ05864.1"/>
    </source>
</evidence>
<dbReference type="InterPro" id="IPR011008">
    <property type="entry name" value="Dimeric_a/b-barrel"/>
</dbReference>
<dbReference type="Gene3D" id="3.30.70.100">
    <property type="match status" value="1"/>
</dbReference>